<dbReference type="SUPFAM" id="SSF53254">
    <property type="entry name" value="Phosphoglycerate mutase-like"/>
    <property type="match status" value="1"/>
</dbReference>
<protein>
    <submittedName>
        <fullName evidence="2">Histidine phosphatase family protein</fullName>
    </submittedName>
</protein>
<reference evidence="2" key="1">
    <citation type="submission" date="2022-01" db="EMBL/GenBank/DDBJ databases">
        <authorList>
            <person name="Jo J.-H."/>
            <person name="Im W.-T."/>
        </authorList>
    </citation>
    <scope>NUCLEOTIDE SEQUENCE</scope>
    <source>
        <strain evidence="2">I2-34</strain>
    </source>
</reference>
<dbReference type="InterPro" id="IPR001345">
    <property type="entry name" value="PG/BPGM_mutase_AS"/>
</dbReference>
<dbReference type="PANTHER" id="PTHR48100:SF58">
    <property type="entry name" value="PE-PGRS FAMILY PROTEIN PE_PGRS11"/>
    <property type="match status" value="1"/>
</dbReference>
<proteinExistence type="predicted"/>
<evidence type="ECO:0000313" key="2">
    <source>
        <dbReference type="EMBL" id="MCG2621501.1"/>
    </source>
</evidence>
<dbReference type="InterPro" id="IPR029033">
    <property type="entry name" value="His_PPase_superfam"/>
</dbReference>
<dbReference type="Pfam" id="PF00300">
    <property type="entry name" value="His_Phos_1"/>
    <property type="match status" value="1"/>
</dbReference>
<keyword evidence="3" id="KW-1185">Reference proteome</keyword>
<dbReference type="PANTHER" id="PTHR48100">
    <property type="entry name" value="BROAD-SPECIFICITY PHOSPHATASE YOR283W-RELATED"/>
    <property type="match status" value="1"/>
</dbReference>
<sequence>MRLLLIRHGQTPSNVRGLLDTAIPGPGLTRLGQEQARALPQALADEPIETLLASTAVRTQLTASPLAGTTGLRIEVRDGLREISAGDLELAADPQAHRAYMSVVFGWTAGDLGRRMPGGPDGHETFGRFDEVIAELLASGLQTAAIVSHGAMIRSWAGARAVNLGPDYVARNILGNTGVVVLDGDGDGGGWEALSWMGEAIGGRALQGTLADGPAGDAVGMDGRRRRATSQPD</sequence>
<dbReference type="InterPro" id="IPR050275">
    <property type="entry name" value="PGM_Phosphatase"/>
</dbReference>
<evidence type="ECO:0000256" key="1">
    <source>
        <dbReference type="SAM" id="MobiDB-lite"/>
    </source>
</evidence>
<dbReference type="Proteomes" id="UP001165368">
    <property type="component" value="Unassembled WGS sequence"/>
</dbReference>
<accession>A0ABS9L4F3</accession>
<dbReference type="RefSeq" id="WP_237818782.1">
    <property type="nucleotide sequence ID" value="NZ_JAKLTQ010000003.1"/>
</dbReference>
<comment type="caution">
    <text evidence="2">The sequence shown here is derived from an EMBL/GenBank/DDBJ whole genome shotgun (WGS) entry which is preliminary data.</text>
</comment>
<feature type="compositionally biased region" description="Basic residues" evidence="1">
    <location>
        <begin position="224"/>
        <end position="233"/>
    </location>
</feature>
<dbReference type="CDD" id="cd07067">
    <property type="entry name" value="HP_PGM_like"/>
    <property type="match status" value="1"/>
</dbReference>
<dbReference type="SMART" id="SM00855">
    <property type="entry name" value="PGAM"/>
    <property type="match status" value="1"/>
</dbReference>
<dbReference type="Gene3D" id="3.40.50.1240">
    <property type="entry name" value="Phosphoglycerate mutase-like"/>
    <property type="match status" value="1"/>
</dbReference>
<name>A0ABS9L4F3_9MICC</name>
<feature type="region of interest" description="Disordered" evidence="1">
    <location>
        <begin position="207"/>
        <end position="233"/>
    </location>
</feature>
<gene>
    <name evidence="2" type="ORF">LVY72_06165</name>
</gene>
<dbReference type="InterPro" id="IPR013078">
    <property type="entry name" value="His_Pase_superF_clade-1"/>
</dbReference>
<organism evidence="2 3">
    <name type="scientific">Arthrobacter hankyongi</name>
    <dbReference type="NCBI Taxonomy" id="2904801"/>
    <lineage>
        <taxon>Bacteria</taxon>
        <taxon>Bacillati</taxon>
        <taxon>Actinomycetota</taxon>
        <taxon>Actinomycetes</taxon>
        <taxon>Micrococcales</taxon>
        <taxon>Micrococcaceae</taxon>
        <taxon>Arthrobacter</taxon>
    </lineage>
</organism>
<dbReference type="EMBL" id="JAKLTQ010000003">
    <property type="protein sequence ID" value="MCG2621501.1"/>
    <property type="molecule type" value="Genomic_DNA"/>
</dbReference>
<dbReference type="PROSITE" id="PS00175">
    <property type="entry name" value="PG_MUTASE"/>
    <property type="match status" value="1"/>
</dbReference>
<evidence type="ECO:0000313" key="3">
    <source>
        <dbReference type="Proteomes" id="UP001165368"/>
    </source>
</evidence>